<name>A0AAV0XCL0_9HEMI</name>
<evidence type="ECO:0008006" key="3">
    <source>
        <dbReference type="Google" id="ProtNLM"/>
    </source>
</evidence>
<evidence type="ECO:0000313" key="2">
    <source>
        <dbReference type="Proteomes" id="UP001160148"/>
    </source>
</evidence>
<protein>
    <recommendedName>
        <fullName evidence="3">Secreted protein</fullName>
    </recommendedName>
</protein>
<keyword evidence="2" id="KW-1185">Reference proteome</keyword>
<comment type="caution">
    <text evidence="1">The sequence shown here is derived from an EMBL/GenBank/DDBJ whole genome shotgun (WGS) entry which is preliminary data.</text>
</comment>
<organism evidence="1 2">
    <name type="scientific">Macrosiphum euphorbiae</name>
    <name type="common">potato aphid</name>
    <dbReference type="NCBI Taxonomy" id="13131"/>
    <lineage>
        <taxon>Eukaryota</taxon>
        <taxon>Metazoa</taxon>
        <taxon>Ecdysozoa</taxon>
        <taxon>Arthropoda</taxon>
        <taxon>Hexapoda</taxon>
        <taxon>Insecta</taxon>
        <taxon>Pterygota</taxon>
        <taxon>Neoptera</taxon>
        <taxon>Paraneoptera</taxon>
        <taxon>Hemiptera</taxon>
        <taxon>Sternorrhyncha</taxon>
        <taxon>Aphidomorpha</taxon>
        <taxon>Aphidoidea</taxon>
        <taxon>Aphididae</taxon>
        <taxon>Macrosiphini</taxon>
        <taxon>Macrosiphum</taxon>
    </lineage>
</organism>
<reference evidence="1 2" key="1">
    <citation type="submission" date="2023-01" db="EMBL/GenBank/DDBJ databases">
        <authorList>
            <person name="Whitehead M."/>
        </authorList>
    </citation>
    <scope>NUCLEOTIDE SEQUENCE [LARGE SCALE GENOMIC DNA]</scope>
</reference>
<accession>A0AAV0XCL0</accession>
<proteinExistence type="predicted"/>
<dbReference type="AlphaFoldDB" id="A0AAV0XCL0"/>
<gene>
    <name evidence="1" type="ORF">MEUPH1_LOCUS20369</name>
</gene>
<evidence type="ECO:0000313" key="1">
    <source>
        <dbReference type="EMBL" id="CAI6365683.1"/>
    </source>
</evidence>
<sequence length="74" mass="8263">MNRKISNERTLVAGAVCWSPTVAYMFVSLAKGAQDVYRMKTITRVCKTPKRSTQLARSLPALKVQSDGKMSKTR</sequence>
<dbReference type="Proteomes" id="UP001160148">
    <property type="component" value="Unassembled WGS sequence"/>
</dbReference>
<dbReference type="EMBL" id="CARXXK010000004">
    <property type="protein sequence ID" value="CAI6365683.1"/>
    <property type="molecule type" value="Genomic_DNA"/>
</dbReference>